<protein>
    <submittedName>
        <fullName evidence="2">Uncharacterized protein</fullName>
    </submittedName>
</protein>
<organism evidence="2 3">
    <name type="scientific">Pleurodeles waltl</name>
    <name type="common">Iberian ribbed newt</name>
    <dbReference type="NCBI Taxonomy" id="8319"/>
    <lineage>
        <taxon>Eukaryota</taxon>
        <taxon>Metazoa</taxon>
        <taxon>Chordata</taxon>
        <taxon>Craniata</taxon>
        <taxon>Vertebrata</taxon>
        <taxon>Euteleostomi</taxon>
        <taxon>Amphibia</taxon>
        <taxon>Batrachia</taxon>
        <taxon>Caudata</taxon>
        <taxon>Salamandroidea</taxon>
        <taxon>Salamandridae</taxon>
        <taxon>Pleurodelinae</taxon>
        <taxon>Pleurodeles</taxon>
    </lineage>
</organism>
<dbReference type="AlphaFoldDB" id="A0AAV7MMB2"/>
<comment type="caution">
    <text evidence="2">The sequence shown here is derived from an EMBL/GenBank/DDBJ whole genome shotgun (WGS) entry which is preliminary data.</text>
</comment>
<feature type="compositionally biased region" description="Basic residues" evidence="1">
    <location>
        <begin position="66"/>
        <end position="80"/>
    </location>
</feature>
<keyword evidence="3" id="KW-1185">Reference proteome</keyword>
<evidence type="ECO:0000313" key="2">
    <source>
        <dbReference type="EMBL" id="KAJ1104738.1"/>
    </source>
</evidence>
<evidence type="ECO:0000256" key="1">
    <source>
        <dbReference type="SAM" id="MobiDB-lite"/>
    </source>
</evidence>
<dbReference type="EMBL" id="JANPWB010000013">
    <property type="protein sequence ID" value="KAJ1104738.1"/>
    <property type="molecule type" value="Genomic_DNA"/>
</dbReference>
<feature type="region of interest" description="Disordered" evidence="1">
    <location>
        <begin position="31"/>
        <end position="80"/>
    </location>
</feature>
<feature type="non-terminal residue" evidence="2">
    <location>
        <position position="115"/>
    </location>
</feature>
<proteinExistence type="predicted"/>
<name>A0AAV7MMB2_PLEWA</name>
<reference evidence="2" key="1">
    <citation type="journal article" date="2022" name="bioRxiv">
        <title>Sequencing and chromosome-scale assembly of the giantPleurodeles waltlgenome.</title>
        <authorList>
            <person name="Brown T."/>
            <person name="Elewa A."/>
            <person name="Iarovenko S."/>
            <person name="Subramanian E."/>
            <person name="Araus A.J."/>
            <person name="Petzold A."/>
            <person name="Susuki M."/>
            <person name="Suzuki K.-i.T."/>
            <person name="Hayashi T."/>
            <person name="Toyoda A."/>
            <person name="Oliveira C."/>
            <person name="Osipova E."/>
            <person name="Leigh N.D."/>
            <person name="Simon A."/>
            <person name="Yun M.H."/>
        </authorList>
    </citation>
    <scope>NUCLEOTIDE SEQUENCE</scope>
    <source>
        <strain evidence="2">20211129_DDA</strain>
        <tissue evidence="2">Liver</tissue>
    </source>
</reference>
<accession>A0AAV7MMB2</accession>
<feature type="non-terminal residue" evidence="2">
    <location>
        <position position="1"/>
    </location>
</feature>
<evidence type="ECO:0000313" key="3">
    <source>
        <dbReference type="Proteomes" id="UP001066276"/>
    </source>
</evidence>
<dbReference type="Proteomes" id="UP001066276">
    <property type="component" value="Chromosome 9"/>
</dbReference>
<sequence length="115" mass="12711">NDARSRRNYAQHRCRRLGDHNPCCGVFGSSGGWISDSSTSVRGKTTQGLPGPESADRIDASLSCREKKRRAPTRRKEKRRTVPLVSGINASQALFDAHSAVLGYLWGVHQVHFHA</sequence>
<gene>
    <name evidence="2" type="ORF">NDU88_002147</name>
</gene>